<accession>A0A0G8EDR7</accession>
<dbReference type="AlphaFoldDB" id="A0A0G8EDR7"/>
<protein>
    <submittedName>
        <fullName evidence="1">Uncharacterized protein</fullName>
    </submittedName>
</protein>
<organism evidence="1 2">
    <name type="scientific">Bacillus cereus</name>
    <dbReference type="NCBI Taxonomy" id="1396"/>
    <lineage>
        <taxon>Bacteria</taxon>
        <taxon>Bacillati</taxon>
        <taxon>Bacillota</taxon>
        <taxon>Bacilli</taxon>
        <taxon>Bacillales</taxon>
        <taxon>Bacillaceae</taxon>
        <taxon>Bacillus</taxon>
        <taxon>Bacillus cereus group</taxon>
    </lineage>
</organism>
<reference evidence="1 2" key="1">
    <citation type="submission" date="2015-04" db="EMBL/GenBank/DDBJ databases">
        <title>Draft Genome Sequences of Eight Spore-Forming Food Isolates of Bacillus cereus Genome sequencing.</title>
        <authorList>
            <person name="Krawcyk A.O."/>
            <person name="de Jong A."/>
            <person name="Eijlander R.T."/>
            <person name="Berendsen E.M."/>
            <person name="Holsappel S."/>
            <person name="Wells-Bennik M."/>
            <person name="Kuipers O.P."/>
        </authorList>
    </citation>
    <scope>NUCLEOTIDE SEQUENCE [LARGE SCALE GENOMIC DNA]</scope>
    <source>
        <strain evidence="1 2">B4077</strain>
    </source>
</reference>
<comment type="caution">
    <text evidence="1">The sequence shown here is derived from an EMBL/GenBank/DDBJ whole genome shotgun (WGS) entry which is preliminary data.</text>
</comment>
<dbReference type="EMBL" id="LCYI01000062">
    <property type="protein sequence ID" value="KLA22250.1"/>
    <property type="molecule type" value="Genomic_DNA"/>
</dbReference>
<sequence>MFPDYVKNHSTETGVLIMKFKGENVQMSFNLYIIRINKITPTQGQEK</sequence>
<evidence type="ECO:0000313" key="1">
    <source>
        <dbReference type="EMBL" id="KLA22250.1"/>
    </source>
</evidence>
<gene>
    <name evidence="1" type="ORF">B4077_3196</name>
</gene>
<dbReference type="Proteomes" id="UP000035214">
    <property type="component" value="Unassembled WGS sequence"/>
</dbReference>
<dbReference type="PATRIC" id="fig|1396.428.peg.2550"/>
<name>A0A0G8EDR7_BACCE</name>
<proteinExistence type="predicted"/>
<evidence type="ECO:0000313" key="2">
    <source>
        <dbReference type="Proteomes" id="UP000035214"/>
    </source>
</evidence>